<evidence type="ECO:0000256" key="2">
    <source>
        <dbReference type="SAM" id="Phobius"/>
    </source>
</evidence>
<name>A0A511YYN9_9CELL</name>
<evidence type="ECO:0000313" key="5">
    <source>
        <dbReference type="Proteomes" id="UP000321484"/>
    </source>
</evidence>
<dbReference type="PANTHER" id="PTHR30566">
    <property type="entry name" value="YNAI-RELATED MECHANOSENSITIVE ION CHANNEL"/>
    <property type="match status" value="1"/>
</dbReference>
<evidence type="ECO:0000313" key="4">
    <source>
        <dbReference type="EMBL" id="GEN80309.1"/>
    </source>
</evidence>
<keyword evidence="5" id="KW-1185">Reference proteome</keyword>
<proteinExistence type="predicted"/>
<organism evidence="4 5">
    <name type="scientific">Actinotalea fermentans</name>
    <dbReference type="NCBI Taxonomy" id="43671"/>
    <lineage>
        <taxon>Bacteria</taxon>
        <taxon>Bacillati</taxon>
        <taxon>Actinomycetota</taxon>
        <taxon>Actinomycetes</taxon>
        <taxon>Micrococcales</taxon>
        <taxon>Cellulomonadaceae</taxon>
        <taxon>Actinotalea</taxon>
    </lineage>
</organism>
<protein>
    <submittedName>
        <fullName evidence="4">Mechanosensitive ion channel protein MscS</fullName>
    </submittedName>
</protein>
<keyword evidence="2" id="KW-0472">Membrane</keyword>
<dbReference type="Pfam" id="PF00924">
    <property type="entry name" value="MS_channel_2nd"/>
    <property type="match status" value="1"/>
</dbReference>
<dbReference type="OrthoDB" id="9792218at2"/>
<comment type="caution">
    <text evidence="4">The sequence shown here is derived from an EMBL/GenBank/DDBJ whole genome shotgun (WGS) entry which is preliminary data.</text>
</comment>
<feature type="region of interest" description="Disordered" evidence="1">
    <location>
        <begin position="360"/>
        <end position="389"/>
    </location>
</feature>
<evidence type="ECO:0000259" key="3">
    <source>
        <dbReference type="Pfam" id="PF00924"/>
    </source>
</evidence>
<dbReference type="Proteomes" id="UP000321484">
    <property type="component" value="Unassembled WGS sequence"/>
</dbReference>
<feature type="transmembrane region" description="Helical" evidence="2">
    <location>
        <begin position="12"/>
        <end position="39"/>
    </location>
</feature>
<feature type="transmembrane region" description="Helical" evidence="2">
    <location>
        <begin position="89"/>
        <end position="112"/>
    </location>
</feature>
<gene>
    <name evidence="4" type="ORF">AFE02nite_20430</name>
</gene>
<dbReference type="GO" id="GO:0016020">
    <property type="term" value="C:membrane"/>
    <property type="evidence" value="ECO:0007669"/>
    <property type="project" value="InterPro"/>
</dbReference>
<evidence type="ECO:0000256" key="1">
    <source>
        <dbReference type="SAM" id="MobiDB-lite"/>
    </source>
</evidence>
<feature type="domain" description="Mechanosensitive ion channel MscS" evidence="3">
    <location>
        <begin position="184"/>
        <end position="274"/>
    </location>
</feature>
<keyword evidence="2" id="KW-0812">Transmembrane</keyword>
<dbReference type="GO" id="GO:0055085">
    <property type="term" value="P:transmembrane transport"/>
    <property type="evidence" value="ECO:0007669"/>
    <property type="project" value="InterPro"/>
</dbReference>
<dbReference type="RefSeq" id="WP_146819585.1">
    <property type="nucleotide sequence ID" value="NZ_BJYK01000006.1"/>
</dbReference>
<keyword evidence="2" id="KW-1133">Transmembrane helix</keyword>
<dbReference type="AlphaFoldDB" id="A0A511YYN9"/>
<reference evidence="4 5" key="1">
    <citation type="submission" date="2019-07" db="EMBL/GenBank/DDBJ databases">
        <title>Whole genome shotgun sequence of Actinotalea fermentans NBRC 105374.</title>
        <authorList>
            <person name="Hosoyama A."/>
            <person name="Uohara A."/>
            <person name="Ohji S."/>
            <person name="Ichikawa N."/>
        </authorList>
    </citation>
    <scope>NUCLEOTIDE SEQUENCE [LARGE SCALE GENOMIC DNA]</scope>
    <source>
        <strain evidence="4 5">NBRC 105374</strain>
    </source>
</reference>
<accession>A0A511YYN9</accession>
<dbReference type="InterPro" id="IPR006685">
    <property type="entry name" value="MscS_channel_2nd"/>
</dbReference>
<dbReference type="PANTHER" id="PTHR30566:SF25">
    <property type="entry name" value="INNER MEMBRANE PROTEIN"/>
    <property type="match status" value="1"/>
</dbReference>
<feature type="transmembrane region" description="Helical" evidence="2">
    <location>
        <begin position="133"/>
        <end position="155"/>
    </location>
</feature>
<sequence length="423" mass="43655">MRPLVIAATDDVSPAAVVLAVALALIAAVLLAEGVAAGLRAAGRRRWLWAHLARRTRNPVRLLLAAVAVRIGVGLALPRPTAALDRSCALAAILALTWLAVVVAPACVDAALGRHRTDTPGHRHARGSRALAGAARAVALVVVLVAGLAGALLVFPTTRVAGLAALGLLALVLAAVVGAALPWLRDVVAGLELASADALRLDDVIALGGLGADGAPSGRGPLAPTAADGVGTDRLWGRVEEITATTVVVQAWDDRRVVVPARRLVAAGFENWTHRSADLVGTVDVDVDPAVPVADVRAALLRVVEANDLWDRRVAVLQVADATGGRVRLRAVVSAADAPQLADLRCDVREGLVDHLVRVRPSRAEGAAPPQPTGRHSGDTTMTVDPRKDSRLFTGSVFAVERSQSFTGPGADVLAERDAAAEA</sequence>
<feature type="transmembrane region" description="Helical" evidence="2">
    <location>
        <begin position="161"/>
        <end position="184"/>
    </location>
</feature>
<dbReference type="EMBL" id="BJYK01000006">
    <property type="protein sequence ID" value="GEN80309.1"/>
    <property type="molecule type" value="Genomic_DNA"/>
</dbReference>